<proteinExistence type="inferred from homology"/>
<evidence type="ECO:0000256" key="6">
    <source>
        <dbReference type="SAM" id="MobiDB-lite"/>
    </source>
</evidence>
<dbReference type="EMBL" id="JTDL01000003">
    <property type="protein sequence ID" value="KHL05592.1"/>
    <property type="molecule type" value="Genomic_DNA"/>
</dbReference>
<keyword evidence="2" id="KW-0732">Signal</keyword>
<dbReference type="Pfam" id="PF13462">
    <property type="entry name" value="Thioredoxin_4"/>
    <property type="match status" value="1"/>
</dbReference>
<dbReference type="PANTHER" id="PTHR13887:SF14">
    <property type="entry name" value="DISULFIDE BOND FORMATION PROTEIN D"/>
    <property type="match status" value="1"/>
</dbReference>
<keyword evidence="4" id="KW-1015">Disulfide bond</keyword>
<dbReference type="CDD" id="cd02972">
    <property type="entry name" value="DsbA_family"/>
    <property type="match status" value="1"/>
</dbReference>
<evidence type="ECO:0000256" key="2">
    <source>
        <dbReference type="ARBA" id="ARBA00022729"/>
    </source>
</evidence>
<accession>A0A0B2AUB6</accession>
<reference evidence="9 10" key="1">
    <citation type="submission" date="2014-09" db="EMBL/GenBank/DDBJ databases">
        <title>Genome sequence of Sinomonas sp. MUSC 117.</title>
        <authorList>
            <person name="Lee L.-H."/>
        </authorList>
    </citation>
    <scope>NUCLEOTIDE SEQUENCE [LARGE SCALE GENOMIC DNA]</scope>
    <source>
        <strain evidence="9 10">MUSC 117</strain>
    </source>
</reference>
<keyword evidence="10" id="KW-1185">Reference proteome</keyword>
<feature type="region of interest" description="Disordered" evidence="6">
    <location>
        <begin position="72"/>
        <end position="124"/>
    </location>
</feature>
<keyword evidence="7" id="KW-0472">Membrane</keyword>
<evidence type="ECO:0000313" key="9">
    <source>
        <dbReference type="EMBL" id="KHL05592.1"/>
    </source>
</evidence>
<feature type="domain" description="Thioredoxin-like fold" evidence="8">
    <location>
        <begin position="132"/>
        <end position="276"/>
    </location>
</feature>
<dbReference type="Proteomes" id="UP000030982">
    <property type="component" value="Unassembled WGS sequence"/>
</dbReference>
<evidence type="ECO:0000313" key="10">
    <source>
        <dbReference type="Proteomes" id="UP000030982"/>
    </source>
</evidence>
<dbReference type="InterPro" id="IPR012336">
    <property type="entry name" value="Thioredoxin-like_fold"/>
</dbReference>
<evidence type="ECO:0000256" key="5">
    <source>
        <dbReference type="ARBA" id="ARBA00023284"/>
    </source>
</evidence>
<comment type="similarity">
    <text evidence="1">Belongs to the thioredoxin family. DsbA subfamily.</text>
</comment>
<protein>
    <submittedName>
        <fullName evidence="9">DSBA oxidoreductase</fullName>
    </submittedName>
</protein>
<feature type="compositionally biased region" description="Basic and acidic residues" evidence="6">
    <location>
        <begin position="10"/>
        <end position="31"/>
    </location>
</feature>
<organism evidence="9 10">
    <name type="scientific">Sinomonas humi</name>
    <dbReference type="NCBI Taxonomy" id="1338436"/>
    <lineage>
        <taxon>Bacteria</taxon>
        <taxon>Bacillati</taxon>
        <taxon>Actinomycetota</taxon>
        <taxon>Actinomycetes</taxon>
        <taxon>Micrococcales</taxon>
        <taxon>Micrococcaceae</taxon>
        <taxon>Sinomonas</taxon>
    </lineage>
</organism>
<dbReference type="InterPro" id="IPR036249">
    <property type="entry name" value="Thioredoxin-like_sf"/>
</dbReference>
<evidence type="ECO:0000256" key="7">
    <source>
        <dbReference type="SAM" id="Phobius"/>
    </source>
</evidence>
<feature type="transmembrane region" description="Helical" evidence="7">
    <location>
        <begin position="39"/>
        <end position="59"/>
    </location>
</feature>
<name>A0A0B2AUB6_9MICC</name>
<comment type="caution">
    <text evidence="9">The sequence shown here is derived from an EMBL/GenBank/DDBJ whole genome shotgun (WGS) entry which is preliminary data.</text>
</comment>
<dbReference type="Gene3D" id="3.40.30.10">
    <property type="entry name" value="Glutaredoxin"/>
    <property type="match status" value="1"/>
</dbReference>
<sequence length="300" mass="31792">MSPSNQPRPTKAERTAAAREKARQIREAQQKKEKRNRLLVRWGVVVALVAVIAIIAIVVSSSMQQNAPIANSGPSPANMNSNGGITLGKGSAVTAEPASTVNASTIPTPTAQPSQGQQADAKGVEAAPKGQPAKVVVYVDFICPVCGNFEKTYGDKLTQLRNSGQITLEYRPIAFLDQNSTTNYSSRAAAAAACVANQYPDKYADFFSQLYAQQPAEGSAGLSDQQLKDIASKLGANISQCVDNKTYRPWVKYTTALAASYGVTGTPTAFVDGKQWGIGDSANQAFDAFLQADLDARAKA</sequence>
<dbReference type="STRING" id="1338436.LK10_00565"/>
<keyword evidence="7" id="KW-1133">Transmembrane helix</keyword>
<dbReference type="OrthoDB" id="117402at2"/>
<gene>
    <name evidence="9" type="ORF">LK10_00565</name>
</gene>
<dbReference type="GO" id="GO:0016491">
    <property type="term" value="F:oxidoreductase activity"/>
    <property type="evidence" value="ECO:0007669"/>
    <property type="project" value="UniProtKB-KW"/>
</dbReference>
<dbReference type="RefSeq" id="WP_043119303.1">
    <property type="nucleotide sequence ID" value="NZ_JTDL01000003.1"/>
</dbReference>
<keyword evidence="7" id="KW-0812">Transmembrane</keyword>
<feature type="region of interest" description="Disordered" evidence="6">
    <location>
        <begin position="1"/>
        <end position="33"/>
    </location>
</feature>
<keyword evidence="3" id="KW-0560">Oxidoreductase</keyword>
<evidence type="ECO:0000256" key="4">
    <source>
        <dbReference type="ARBA" id="ARBA00023157"/>
    </source>
</evidence>
<evidence type="ECO:0000256" key="1">
    <source>
        <dbReference type="ARBA" id="ARBA00005791"/>
    </source>
</evidence>
<dbReference type="AlphaFoldDB" id="A0A0B2AUB6"/>
<feature type="compositionally biased region" description="Polar residues" evidence="6">
    <location>
        <begin position="97"/>
        <end position="118"/>
    </location>
</feature>
<dbReference type="PANTHER" id="PTHR13887">
    <property type="entry name" value="GLUTATHIONE S-TRANSFERASE KAPPA"/>
    <property type="match status" value="1"/>
</dbReference>
<evidence type="ECO:0000259" key="8">
    <source>
        <dbReference type="Pfam" id="PF13462"/>
    </source>
</evidence>
<evidence type="ECO:0000256" key="3">
    <source>
        <dbReference type="ARBA" id="ARBA00023002"/>
    </source>
</evidence>
<dbReference type="SUPFAM" id="SSF52833">
    <property type="entry name" value="Thioredoxin-like"/>
    <property type="match status" value="1"/>
</dbReference>
<keyword evidence="5" id="KW-0676">Redox-active center</keyword>
<feature type="compositionally biased region" description="Polar residues" evidence="6">
    <location>
        <begin position="72"/>
        <end position="84"/>
    </location>
</feature>